<dbReference type="EMBL" id="LYPA01000060">
    <property type="protein sequence ID" value="OBR65189.1"/>
    <property type="molecule type" value="Genomic_DNA"/>
</dbReference>
<organism evidence="2 3">
    <name type="scientific">Paenibacillus oryzae</name>
    <dbReference type="NCBI Taxonomy" id="1844972"/>
    <lineage>
        <taxon>Bacteria</taxon>
        <taxon>Bacillati</taxon>
        <taxon>Bacillota</taxon>
        <taxon>Bacilli</taxon>
        <taxon>Bacillales</taxon>
        <taxon>Paenibacillaceae</taxon>
        <taxon>Paenibacillus</taxon>
    </lineage>
</organism>
<dbReference type="InterPro" id="IPR016181">
    <property type="entry name" value="Acyl_CoA_acyltransferase"/>
</dbReference>
<reference evidence="2 3" key="1">
    <citation type="submission" date="2016-05" db="EMBL/GenBank/DDBJ databases">
        <title>Paenibacillus oryzae. sp. nov., isolated from the rice root.</title>
        <authorList>
            <person name="Zhang J."/>
            <person name="Zhang X."/>
        </authorList>
    </citation>
    <scope>NUCLEOTIDE SEQUENCE [LARGE SCALE GENOMIC DNA]</scope>
    <source>
        <strain evidence="2 3">1DrF-4</strain>
    </source>
</reference>
<dbReference type="InterPro" id="IPR000182">
    <property type="entry name" value="GNAT_dom"/>
</dbReference>
<dbReference type="Gene3D" id="3.40.630.30">
    <property type="match status" value="1"/>
</dbReference>
<name>A0A1A5YHY9_9BACL</name>
<comment type="caution">
    <text evidence="2">The sequence shown here is derived from an EMBL/GenBank/DDBJ whole genome shotgun (WGS) entry which is preliminary data.</text>
</comment>
<dbReference type="STRING" id="1844972.A7K91_00480"/>
<dbReference type="PROSITE" id="PS51186">
    <property type="entry name" value="GNAT"/>
    <property type="match status" value="1"/>
</dbReference>
<accession>A0A1A5YHY9</accession>
<proteinExistence type="predicted"/>
<dbReference type="Proteomes" id="UP000092024">
    <property type="component" value="Unassembled WGS sequence"/>
</dbReference>
<protein>
    <submittedName>
        <fullName evidence="2">GNAT family acetyltransferase</fullName>
    </submittedName>
</protein>
<evidence type="ECO:0000313" key="3">
    <source>
        <dbReference type="Proteomes" id="UP000092024"/>
    </source>
</evidence>
<feature type="domain" description="N-acetyltransferase" evidence="1">
    <location>
        <begin position="9"/>
        <end position="146"/>
    </location>
</feature>
<dbReference type="AlphaFoldDB" id="A0A1A5YHY9"/>
<sequence>MDGGTILKTSISSNIEANKKDYIRSRLIEFNLRHFPEELKGRYEELKLHLVDEDEDIIGGIVGEFCWNWLEIHYLFVEEEHRKSGYGQLLIREAEKMAIQKKCDFIKLDTLSFQALGFYVKEGYEVYGTIENAGGHTHYYLKKDIKNRA</sequence>
<dbReference type="GO" id="GO:0016747">
    <property type="term" value="F:acyltransferase activity, transferring groups other than amino-acyl groups"/>
    <property type="evidence" value="ECO:0007669"/>
    <property type="project" value="InterPro"/>
</dbReference>
<dbReference type="OrthoDB" id="9787920at2"/>
<dbReference type="SUPFAM" id="SSF55729">
    <property type="entry name" value="Acyl-CoA N-acyltransferases (Nat)"/>
    <property type="match status" value="1"/>
</dbReference>
<dbReference type="Pfam" id="PF00583">
    <property type="entry name" value="Acetyltransf_1"/>
    <property type="match status" value="1"/>
</dbReference>
<evidence type="ECO:0000313" key="2">
    <source>
        <dbReference type="EMBL" id="OBR65189.1"/>
    </source>
</evidence>
<dbReference type="CDD" id="cd04301">
    <property type="entry name" value="NAT_SF"/>
    <property type="match status" value="1"/>
</dbReference>
<gene>
    <name evidence="2" type="ORF">A7K91_00480</name>
</gene>
<keyword evidence="3" id="KW-1185">Reference proteome</keyword>
<evidence type="ECO:0000259" key="1">
    <source>
        <dbReference type="PROSITE" id="PS51186"/>
    </source>
</evidence>
<keyword evidence="2" id="KW-0808">Transferase</keyword>